<evidence type="ECO:0000313" key="2">
    <source>
        <dbReference type="Proteomes" id="UP001239111"/>
    </source>
</evidence>
<name>A0ACC2PNN2_9HYME</name>
<comment type="caution">
    <text evidence="1">The sequence shown here is derived from an EMBL/GenBank/DDBJ whole genome shotgun (WGS) entry which is preliminary data.</text>
</comment>
<evidence type="ECO:0000313" key="1">
    <source>
        <dbReference type="EMBL" id="KAJ8685210.1"/>
    </source>
</evidence>
<dbReference type="Proteomes" id="UP001239111">
    <property type="component" value="Chromosome 1"/>
</dbReference>
<organism evidence="1 2">
    <name type="scientific">Eretmocerus hayati</name>
    <dbReference type="NCBI Taxonomy" id="131215"/>
    <lineage>
        <taxon>Eukaryota</taxon>
        <taxon>Metazoa</taxon>
        <taxon>Ecdysozoa</taxon>
        <taxon>Arthropoda</taxon>
        <taxon>Hexapoda</taxon>
        <taxon>Insecta</taxon>
        <taxon>Pterygota</taxon>
        <taxon>Neoptera</taxon>
        <taxon>Endopterygota</taxon>
        <taxon>Hymenoptera</taxon>
        <taxon>Apocrita</taxon>
        <taxon>Proctotrupomorpha</taxon>
        <taxon>Chalcidoidea</taxon>
        <taxon>Aphelinidae</taxon>
        <taxon>Aphelininae</taxon>
        <taxon>Eretmocerus</taxon>
    </lineage>
</organism>
<accession>A0ACC2PNN2</accession>
<reference evidence="1" key="1">
    <citation type="submission" date="2023-04" db="EMBL/GenBank/DDBJ databases">
        <title>A chromosome-level genome assembly of the parasitoid wasp Eretmocerus hayati.</title>
        <authorList>
            <person name="Zhong Y."/>
            <person name="Liu S."/>
            <person name="Liu Y."/>
        </authorList>
    </citation>
    <scope>NUCLEOTIDE SEQUENCE</scope>
    <source>
        <strain evidence="1">ZJU_SS_LIU_2023</strain>
    </source>
</reference>
<gene>
    <name evidence="1" type="ORF">QAD02_021003</name>
</gene>
<keyword evidence="2" id="KW-1185">Reference proteome</keyword>
<proteinExistence type="predicted"/>
<protein>
    <submittedName>
        <fullName evidence="1">Uncharacterized protein</fullName>
    </submittedName>
</protein>
<dbReference type="EMBL" id="CM056741">
    <property type="protein sequence ID" value="KAJ8685210.1"/>
    <property type="molecule type" value="Genomic_DNA"/>
</dbReference>
<sequence length="740" mass="82039">MSPTTDSSGTFEPEWLRVDNDEAVLVEMRNQFGPKGEPLFRIGFRCWIPCIEAGSDAEWVAELDRIKMEGREITIMWPMEVNVSSAKLTLKALTASGANPAFESKVVKLWSHGAYSLMTKKLANVIKNGKTTPAKEDRRIAAKKRRFSDDEAEEEKKIKNKKAQPKRKTIKRSESEKSTALDKLKVLKKKRTALLEIKNFAVTDDDGTSLLKQSSLIKIASNTSNTNNNEDPENSKRLSIQSSEEKTNQVIENSDDETLAIPLSSSFERKSTSVNFILPQNLSITSGQQRTKTNLASPATVGLSSPSDVNEQRYISLYNEKPAADPVIHHCTQNDDDTVGPKQSVWTQPHGVIASENVSSMALSEEEGEKIHGKADSRVEHPMTDQNLPDLSNQYDKEKSELSKSNTRESRSLRGISSADTESTFDSGIPPAVKDQSSPSSSVECLNLSHPCSDIPEQEGDINDGREEIIPGLVFQPVSPPLTSTAILPEPIKVQAQVKDAKLGGGVSKSAEELLKELEETREELRAVRDQVLVQDIQLTKATNQLKDVEKGLHSAVSDVLRPALESLGVMNDSEACEVVSSNSTLSSCNGDANMTQAVADRGKKLKRKHKQKQTKNCAGPPKKLRKEFPCPTKYELERRVMCIVDNANLTVKKVVNEALPVLFTAEELGTCCLFGPRKRKTNPPDNSQQPQPDNSQRPPLDSERLNALINRCWKRFGGNAAWYDDFKEASKKKMVQFRK</sequence>